<evidence type="ECO:0000313" key="1">
    <source>
        <dbReference type="EMBL" id="KAF7429031.1"/>
    </source>
</evidence>
<evidence type="ECO:0000313" key="2">
    <source>
        <dbReference type="Proteomes" id="UP000623687"/>
    </source>
</evidence>
<reference evidence="1" key="1">
    <citation type="submission" date="2019-07" db="EMBL/GenBank/DDBJ databases">
        <authorList>
            <person name="Palmer J.M."/>
        </authorList>
    </citation>
    <scope>NUCLEOTIDE SEQUENCE</scope>
    <source>
        <strain evidence="1">PC9</strain>
    </source>
</reference>
<keyword evidence="2" id="KW-1185">Reference proteome</keyword>
<protein>
    <submittedName>
        <fullName evidence="1">Uncharacterized protein</fullName>
    </submittedName>
</protein>
<organism evidence="1 2">
    <name type="scientific">Pleurotus ostreatus</name>
    <name type="common">Oyster mushroom</name>
    <name type="synonym">White-rot fungus</name>
    <dbReference type="NCBI Taxonomy" id="5322"/>
    <lineage>
        <taxon>Eukaryota</taxon>
        <taxon>Fungi</taxon>
        <taxon>Dikarya</taxon>
        <taxon>Basidiomycota</taxon>
        <taxon>Agaricomycotina</taxon>
        <taxon>Agaricomycetes</taxon>
        <taxon>Agaricomycetidae</taxon>
        <taxon>Agaricales</taxon>
        <taxon>Pleurotineae</taxon>
        <taxon>Pleurotaceae</taxon>
        <taxon>Pleurotus</taxon>
    </lineage>
</organism>
<name>A0A8H7DQZ1_PLEOS</name>
<dbReference type="RefSeq" id="XP_036631403.1">
    <property type="nucleotide sequence ID" value="XM_036777783.1"/>
</dbReference>
<accession>A0A8H7DQZ1</accession>
<dbReference type="GeneID" id="59378087"/>
<gene>
    <name evidence="1" type="ORF">PC9H_008269</name>
</gene>
<proteinExistence type="predicted"/>
<dbReference type="Proteomes" id="UP000623687">
    <property type="component" value="Unassembled WGS sequence"/>
</dbReference>
<dbReference type="VEuPathDB" id="FungiDB:PC9H_008269"/>
<dbReference type="EMBL" id="JACETU010000005">
    <property type="protein sequence ID" value="KAF7429031.1"/>
    <property type="molecule type" value="Genomic_DNA"/>
</dbReference>
<dbReference type="AlphaFoldDB" id="A0A8H7DQZ1"/>
<comment type="caution">
    <text evidence="1">The sequence shown here is derived from an EMBL/GenBank/DDBJ whole genome shotgun (WGS) entry which is preliminary data.</text>
</comment>
<sequence>MSVPAAPSSQLQAAPQRTMWAAVKYHLDNRAQATDMGMRGYVAAVLLGPWASQYDGIPTPIPFRRHPVLRFLAIQFGGIQFGQQARRGFCWGRESAWVRQTTWVTNGEWCGQTKRERESTSSWDRVSEGMSLSRMLLHGKGLCQKCGPQPVRIGETGLDLSMAKNSGASSVLGFRT</sequence>